<sequence length="110" mass="12369">MGKTKMAGLTTSHILDLQRSLLDRYRLLIRQLTGLESDLEGYVSSKAGFQLASVKDCMSELRQVQEALELIEEGEYGVCQCCGADIEPERLLSQPLTKYCNQCACYDKKK</sequence>
<name>A0A2S5KNE9_9PROT</name>
<dbReference type="Proteomes" id="UP000238196">
    <property type="component" value="Unassembled WGS sequence"/>
</dbReference>
<evidence type="ECO:0000313" key="7">
    <source>
        <dbReference type="Proteomes" id="UP000238196"/>
    </source>
</evidence>
<organism evidence="6 7">
    <name type="scientific">Proteobacteria bacterium 228</name>
    <dbReference type="NCBI Taxonomy" id="2083153"/>
    <lineage>
        <taxon>Bacteria</taxon>
        <taxon>Pseudomonadati</taxon>
        <taxon>Pseudomonadota</taxon>
    </lineage>
</organism>
<dbReference type="AlphaFoldDB" id="A0A2S5KNE9"/>
<feature type="zinc finger region" description="dksA C4-type" evidence="4">
    <location>
        <begin position="79"/>
        <end position="103"/>
    </location>
</feature>
<reference evidence="6 7" key="1">
    <citation type="submission" date="2018-02" db="EMBL/GenBank/DDBJ databases">
        <title>novel marine gammaproteobacteria from coastal saline agro ecosystem.</title>
        <authorList>
            <person name="Krishnan R."/>
            <person name="Ramesh Kumar N."/>
        </authorList>
    </citation>
    <scope>NUCLEOTIDE SEQUENCE [LARGE SCALE GENOMIC DNA]</scope>
    <source>
        <strain evidence="6 7">228</strain>
    </source>
</reference>
<keyword evidence="1" id="KW-0479">Metal-binding</keyword>
<keyword evidence="2" id="KW-0863">Zinc-finger</keyword>
<evidence type="ECO:0000256" key="3">
    <source>
        <dbReference type="ARBA" id="ARBA00022833"/>
    </source>
</evidence>
<evidence type="ECO:0000256" key="2">
    <source>
        <dbReference type="ARBA" id="ARBA00022771"/>
    </source>
</evidence>
<evidence type="ECO:0000259" key="5">
    <source>
        <dbReference type="Pfam" id="PF01258"/>
    </source>
</evidence>
<feature type="domain" description="Zinc finger DksA/TraR C4-type" evidence="5">
    <location>
        <begin position="74"/>
        <end position="103"/>
    </location>
</feature>
<keyword evidence="3" id="KW-0862">Zinc</keyword>
<gene>
    <name evidence="6" type="ORF">C4K68_15580</name>
</gene>
<dbReference type="GO" id="GO:0008270">
    <property type="term" value="F:zinc ion binding"/>
    <property type="evidence" value="ECO:0007669"/>
    <property type="project" value="UniProtKB-KW"/>
</dbReference>
<dbReference type="EMBL" id="PRLP01000052">
    <property type="protein sequence ID" value="PPC76377.1"/>
    <property type="molecule type" value="Genomic_DNA"/>
</dbReference>
<evidence type="ECO:0000256" key="4">
    <source>
        <dbReference type="PROSITE-ProRule" id="PRU00510"/>
    </source>
</evidence>
<evidence type="ECO:0000256" key="1">
    <source>
        <dbReference type="ARBA" id="ARBA00022723"/>
    </source>
</evidence>
<dbReference type="PROSITE" id="PS51128">
    <property type="entry name" value="ZF_DKSA_2"/>
    <property type="match status" value="1"/>
</dbReference>
<accession>A0A2S5KNE9</accession>
<dbReference type="InterPro" id="IPR000962">
    <property type="entry name" value="Znf_DskA_TraR"/>
</dbReference>
<comment type="caution">
    <text evidence="6">The sequence shown here is derived from an EMBL/GenBank/DDBJ whole genome shotgun (WGS) entry which is preliminary data.</text>
</comment>
<dbReference type="SUPFAM" id="SSF57716">
    <property type="entry name" value="Glucocorticoid receptor-like (DNA-binding domain)"/>
    <property type="match status" value="1"/>
</dbReference>
<evidence type="ECO:0000313" key="6">
    <source>
        <dbReference type="EMBL" id="PPC76377.1"/>
    </source>
</evidence>
<proteinExistence type="predicted"/>
<dbReference type="Pfam" id="PF01258">
    <property type="entry name" value="zf-dskA_traR"/>
    <property type="match status" value="1"/>
</dbReference>
<dbReference type="PANTHER" id="PTHR33823">
    <property type="entry name" value="RNA POLYMERASE-BINDING TRANSCRIPTION FACTOR DKSA-RELATED"/>
    <property type="match status" value="1"/>
</dbReference>
<dbReference type="Gene3D" id="1.20.120.910">
    <property type="entry name" value="DksA, coiled-coil domain"/>
    <property type="match status" value="1"/>
</dbReference>
<protein>
    <recommendedName>
        <fullName evidence="5">Zinc finger DksA/TraR C4-type domain-containing protein</fullName>
    </recommendedName>
</protein>
<dbReference type="PANTHER" id="PTHR33823:SF4">
    <property type="entry name" value="GENERAL STRESS PROTEIN 16O"/>
    <property type="match status" value="1"/>
</dbReference>